<dbReference type="EMBL" id="WGGD01000005">
    <property type="protein sequence ID" value="MUN29135.1"/>
    <property type="molecule type" value="Genomic_DNA"/>
</dbReference>
<dbReference type="RefSeq" id="WP_156016710.1">
    <property type="nucleotide sequence ID" value="NZ_WGGD01000005.1"/>
</dbReference>
<dbReference type="InterPro" id="IPR032466">
    <property type="entry name" value="Metal_Hydrolase"/>
</dbReference>
<dbReference type="AlphaFoldDB" id="A0A6A9QPC2"/>
<dbReference type="InterPro" id="IPR052349">
    <property type="entry name" value="Metallo-hydrolase_Enzymes"/>
</dbReference>
<dbReference type="SUPFAM" id="SSF51338">
    <property type="entry name" value="Composite domain of metallo-dependent hydrolases"/>
    <property type="match status" value="1"/>
</dbReference>
<dbReference type="GO" id="GO:0016814">
    <property type="term" value="F:hydrolase activity, acting on carbon-nitrogen (but not peptide) bonds, in cyclic amidines"/>
    <property type="evidence" value="ECO:0007669"/>
    <property type="project" value="TreeGrafter"/>
</dbReference>
<sequence length="398" mass="44941">MISTQLLVIVMVMVIKGLSGMKELRVDGRGTFNAEGRLALPAFYDMHFHPENAFTLGLTGENSSSTLKEAVTKWSKVRDSMSVEEIKDRMKKALLLELYHGVTHVRIHVDMCSKDIRSVKAAVLLKEEMKEIMDIQTVAFPEQSLFKCGNNLLYASQFTDLVGGKPDAEDDVEMSIKHLSLVTSVAKKLEKSMDIHIDQDARRTRFAEYLLSIAENHVTLSHMSSLHYEDDDYVRKIYQMIRNKKASVVSAPLTAVYLAAEKGYPKGRGITRIREMMKEEINVCLGNDDLQNVFYPFGAGDILLSMFMAINLEQSFTADDWIPLVTTNAEKEFSLINVPSKDFVILDASSFREQMSTMAPRFMVIRNGKILAKTNRESRLIINGSSLNPYLLMKSLTD</sequence>
<protein>
    <submittedName>
        <fullName evidence="2">Amidohydrolase family protein</fullName>
    </submittedName>
</protein>
<dbReference type="PANTHER" id="PTHR32027">
    <property type="entry name" value="CYTOSINE DEAMINASE"/>
    <property type="match status" value="1"/>
</dbReference>
<gene>
    <name evidence="2" type="ORF">GC250_06760</name>
</gene>
<accession>A0A6A9QPC2</accession>
<organism evidence="2 3">
    <name type="scientific">Sulfuracidifex metallicus DSM 6482 = JCM 9184</name>
    <dbReference type="NCBI Taxonomy" id="523847"/>
    <lineage>
        <taxon>Archaea</taxon>
        <taxon>Thermoproteota</taxon>
        <taxon>Thermoprotei</taxon>
        <taxon>Sulfolobales</taxon>
        <taxon>Sulfolobaceae</taxon>
        <taxon>Sulfuracidifex</taxon>
    </lineage>
</organism>
<dbReference type="PANTHER" id="PTHR32027:SF0">
    <property type="entry name" value="CYTOSINE DEAMINASE"/>
    <property type="match status" value="1"/>
</dbReference>
<dbReference type="InterPro" id="IPR013108">
    <property type="entry name" value="Amidohydro_3"/>
</dbReference>
<dbReference type="Gene3D" id="2.30.40.10">
    <property type="entry name" value="Urease, subunit C, domain 1"/>
    <property type="match status" value="1"/>
</dbReference>
<evidence type="ECO:0000313" key="2">
    <source>
        <dbReference type="EMBL" id="MUN29135.1"/>
    </source>
</evidence>
<dbReference type="InterPro" id="IPR011059">
    <property type="entry name" value="Metal-dep_hydrolase_composite"/>
</dbReference>
<proteinExistence type="predicted"/>
<keyword evidence="2" id="KW-0378">Hydrolase</keyword>
<dbReference type="Proteomes" id="UP000470772">
    <property type="component" value="Unassembled WGS sequence"/>
</dbReference>
<name>A0A6A9QPC2_SULME</name>
<dbReference type="SUPFAM" id="SSF51556">
    <property type="entry name" value="Metallo-dependent hydrolases"/>
    <property type="match status" value="1"/>
</dbReference>
<dbReference type="Gene3D" id="3.20.20.140">
    <property type="entry name" value="Metal-dependent hydrolases"/>
    <property type="match status" value="1"/>
</dbReference>
<feature type="domain" description="Amidohydrolase 3" evidence="1">
    <location>
        <begin position="179"/>
        <end position="331"/>
    </location>
</feature>
<evidence type="ECO:0000259" key="1">
    <source>
        <dbReference type="Pfam" id="PF07969"/>
    </source>
</evidence>
<reference evidence="2 3" key="1">
    <citation type="submission" date="2019-10" db="EMBL/GenBank/DDBJ databases">
        <title>Sequencing and Assembly of Multiple Reported Metal-Biooxidizing Members of the Extremely Thermoacidophilic Archaeal Family Sulfolobaceae.</title>
        <authorList>
            <person name="Counts J.A."/>
            <person name="Kelly R.M."/>
        </authorList>
    </citation>
    <scope>NUCLEOTIDE SEQUENCE [LARGE SCALE GENOMIC DNA]</scope>
    <source>
        <strain evidence="2 3">DSM 6482</strain>
    </source>
</reference>
<dbReference type="Pfam" id="PF07969">
    <property type="entry name" value="Amidohydro_3"/>
    <property type="match status" value="1"/>
</dbReference>
<comment type="caution">
    <text evidence="2">The sequence shown here is derived from an EMBL/GenBank/DDBJ whole genome shotgun (WGS) entry which is preliminary data.</text>
</comment>
<evidence type="ECO:0000313" key="3">
    <source>
        <dbReference type="Proteomes" id="UP000470772"/>
    </source>
</evidence>
<keyword evidence="3" id="KW-1185">Reference proteome</keyword>